<reference evidence="2" key="2">
    <citation type="submission" date="2023-11" db="UniProtKB">
        <authorList>
            <consortium name="WormBaseParasite"/>
        </authorList>
    </citation>
    <scope>IDENTIFICATION</scope>
</reference>
<protein>
    <submittedName>
        <fullName evidence="2">Uncharacterized protein</fullName>
    </submittedName>
</protein>
<dbReference type="WBParaSite" id="TREG1_142110.1">
    <property type="protein sequence ID" value="TREG1_142110.1"/>
    <property type="gene ID" value="TREG1_142110"/>
</dbReference>
<reference evidence="1" key="1">
    <citation type="submission" date="2022-06" db="EMBL/GenBank/DDBJ databases">
        <authorList>
            <person name="Berger JAMES D."/>
            <person name="Berger JAMES D."/>
        </authorList>
    </citation>
    <scope>NUCLEOTIDE SEQUENCE [LARGE SCALE GENOMIC DNA]</scope>
</reference>
<sequence>MFIDSDIHLLTPFHLKQASHPENFTLWTELLCITLKNKRHTNRNSSVSSVNLNIQNLSMNFN</sequence>
<name>A0AA85J5K2_TRIRE</name>
<evidence type="ECO:0000313" key="1">
    <source>
        <dbReference type="Proteomes" id="UP000050795"/>
    </source>
</evidence>
<organism evidence="1 2">
    <name type="scientific">Trichobilharzia regenti</name>
    <name type="common">Nasal bird schistosome</name>
    <dbReference type="NCBI Taxonomy" id="157069"/>
    <lineage>
        <taxon>Eukaryota</taxon>
        <taxon>Metazoa</taxon>
        <taxon>Spiralia</taxon>
        <taxon>Lophotrochozoa</taxon>
        <taxon>Platyhelminthes</taxon>
        <taxon>Trematoda</taxon>
        <taxon>Digenea</taxon>
        <taxon>Strigeidida</taxon>
        <taxon>Schistosomatoidea</taxon>
        <taxon>Schistosomatidae</taxon>
        <taxon>Trichobilharzia</taxon>
    </lineage>
</organism>
<keyword evidence="1" id="KW-1185">Reference proteome</keyword>
<accession>A0AA85J5K2</accession>
<proteinExistence type="predicted"/>
<dbReference type="Proteomes" id="UP000050795">
    <property type="component" value="Unassembled WGS sequence"/>
</dbReference>
<evidence type="ECO:0000313" key="2">
    <source>
        <dbReference type="WBParaSite" id="TREG1_142110.1"/>
    </source>
</evidence>
<dbReference type="AlphaFoldDB" id="A0AA85J5K2"/>